<dbReference type="PANTHER" id="PTHR47297:SF2">
    <property type="entry name" value="OS02G0606800 PROTEIN"/>
    <property type="match status" value="1"/>
</dbReference>
<feature type="domain" description="Isochorismatase-like" evidence="1">
    <location>
        <begin position="24"/>
        <end position="147"/>
    </location>
</feature>
<dbReference type="EMBL" id="WUUQ01000004">
    <property type="protein sequence ID" value="MXQ74221.1"/>
    <property type="molecule type" value="Genomic_DNA"/>
</dbReference>
<dbReference type="GO" id="GO:0008936">
    <property type="term" value="F:nicotinamidase activity"/>
    <property type="evidence" value="ECO:0007669"/>
    <property type="project" value="InterPro"/>
</dbReference>
<dbReference type="PANTHER" id="PTHR47297">
    <property type="match status" value="1"/>
</dbReference>
<evidence type="ECO:0000313" key="3">
    <source>
        <dbReference type="Proteomes" id="UP000434036"/>
    </source>
</evidence>
<gene>
    <name evidence="2" type="ORF">GSF08_09760</name>
</gene>
<dbReference type="RefSeq" id="WP_160625613.1">
    <property type="nucleotide sequence ID" value="NZ_WUUQ01000004.1"/>
</dbReference>
<keyword evidence="3" id="KW-1185">Reference proteome</keyword>
<reference evidence="2 3" key="1">
    <citation type="submission" date="2019-12" db="EMBL/GenBank/DDBJ databases">
        <authorList>
            <person name="Yang R."/>
        </authorList>
    </citation>
    <scope>NUCLEOTIDE SEQUENCE [LARGE SCALE GENOMIC DNA]</scope>
    <source>
        <strain evidence="2 3">DONG20-135</strain>
    </source>
</reference>
<dbReference type="CDD" id="cd00431">
    <property type="entry name" value="cysteine_hydrolases"/>
    <property type="match status" value="1"/>
</dbReference>
<accession>A0A6N8U8L2</accession>
<proteinExistence type="predicted"/>
<comment type="caution">
    <text evidence="2">The sequence shown here is derived from an EMBL/GenBank/DDBJ whole genome shotgun (WGS) entry which is preliminary data.</text>
</comment>
<name>A0A6N8U8L2_9FIRM</name>
<evidence type="ECO:0000313" key="2">
    <source>
        <dbReference type="EMBL" id="MXQ74221.1"/>
    </source>
</evidence>
<dbReference type="GO" id="GO:0019365">
    <property type="term" value="P:pyridine nucleotide salvage"/>
    <property type="evidence" value="ECO:0007669"/>
    <property type="project" value="InterPro"/>
</dbReference>
<sequence length="206" mass="23122">MARVHDQSLGILENKYLSQLHKPLVIVIDMVKGFVYEGALHDAAIADIAAPIRQLLDSGVSRIFFADCHTDSAVEFASYPKHCVKGTSESEIIEELKPYAERILEKNSTNGFISDGWQDFLKDSLSDYEDIIVTGCCTDICVMQFALCMRTWLNDQNRSGRVIIPVDMVDTYHIDDIHDVNACNLFALNNMKMNGIELCKTVEKGL</sequence>
<reference evidence="2 3" key="2">
    <citation type="submission" date="2020-01" db="EMBL/GenBank/DDBJ databases">
        <title>Clostridiaceae sp. nov. isolated from the gut of human by culturomics.</title>
        <authorList>
            <person name="Chang Y."/>
        </authorList>
    </citation>
    <scope>NUCLEOTIDE SEQUENCE [LARGE SCALE GENOMIC DNA]</scope>
    <source>
        <strain evidence="2 3">DONG20-135</strain>
    </source>
</reference>
<dbReference type="Proteomes" id="UP000434036">
    <property type="component" value="Unassembled WGS sequence"/>
</dbReference>
<dbReference type="AlphaFoldDB" id="A0A6N8U8L2"/>
<evidence type="ECO:0000259" key="1">
    <source>
        <dbReference type="Pfam" id="PF00857"/>
    </source>
</evidence>
<organism evidence="2 3">
    <name type="scientific">Copranaerobaculum intestinale</name>
    <dbReference type="NCBI Taxonomy" id="2692629"/>
    <lineage>
        <taxon>Bacteria</taxon>
        <taxon>Bacillati</taxon>
        <taxon>Bacillota</taxon>
        <taxon>Erysipelotrichia</taxon>
        <taxon>Erysipelotrichales</taxon>
        <taxon>Erysipelotrichaceae</taxon>
        <taxon>Copranaerobaculum</taxon>
    </lineage>
</organism>
<protein>
    <submittedName>
        <fullName evidence="2">Isochorismatase family protein</fullName>
    </submittedName>
</protein>
<dbReference type="Pfam" id="PF00857">
    <property type="entry name" value="Isochorismatase"/>
    <property type="match status" value="1"/>
</dbReference>
<dbReference type="InterPro" id="IPR036380">
    <property type="entry name" value="Isochorismatase-like_sf"/>
</dbReference>
<dbReference type="SUPFAM" id="SSF52499">
    <property type="entry name" value="Isochorismatase-like hydrolases"/>
    <property type="match status" value="1"/>
</dbReference>
<dbReference type="InterPro" id="IPR000868">
    <property type="entry name" value="Isochorismatase-like_dom"/>
</dbReference>
<dbReference type="Gene3D" id="3.40.50.850">
    <property type="entry name" value="Isochorismatase-like"/>
    <property type="match status" value="1"/>
</dbReference>
<dbReference type="InterPro" id="IPR044717">
    <property type="entry name" value="NIC1"/>
</dbReference>